<reference evidence="2" key="1">
    <citation type="journal article" date="2019" name="MBio">
        <title>Comparative genomics for the elucidation of multidrug resistance (MDR) in Candida lusitaniae.</title>
        <authorList>
            <person name="Kannan A."/>
            <person name="Asner S.A."/>
            <person name="Trachsel E."/>
            <person name="Kelly S."/>
            <person name="Parker J."/>
            <person name="Sanglard D."/>
        </authorList>
    </citation>
    <scope>NUCLEOTIDE SEQUENCE [LARGE SCALE GENOMIC DNA]</scope>
    <source>
        <strain evidence="2">P1</strain>
    </source>
</reference>
<evidence type="ECO:0000313" key="2">
    <source>
        <dbReference type="Proteomes" id="UP000326582"/>
    </source>
</evidence>
<dbReference type="Proteomes" id="UP000326582">
    <property type="component" value="Chromosome 7"/>
</dbReference>
<evidence type="ECO:0000313" key="1">
    <source>
        <dbReference type="EMBL" id="QFZ30024.1"/>
    </source>
</evidence>
<accession>A0ACD0WRM6</accession>
<protein>
    <submittedName>
        <fullName evidence="1">Exoribonuclease</fullName>
    </submittedName>
</protein>
<proteinExistence type="predicted"/>
<organism evidence="1 2">
    <name type="scientific">Clavispora lusitaniae</name>
    <name type="common">Candida lusitaniae</name>
    <dbReference type="NCBI Taxonomy" id="36911"/>
    <lineage>
        <taxon>Eukaryota</taxon>
        <taxon>Fungi</taxon>
        <taxon>Dikarya</taxon>
        <taxon>Ascomycota</taxon>
        <taxon>Saccharomycotina</taxon>
        <taxon>Pichiomycetes</taxon>
        <taxon>Metschnikowiaceae</taxon>
        <taxon>Clavispora</taxon>
    </lineage>
</organism>
<sequence>MRILHTSAIASFTYMLSSAAVRATKNVRRTRFRSFHTSLVCKNAENVKRLPFLSDARELVTPLDFSVSRTSNAVKETRKIVQKTKKTYFDPSNMTLDFSQSNKALFNKIQTDSKMRTNMRIREPADAWSKLHGEKMAQIYRKMQRYLMYGRISLNDNLSPLRVGDLVLLNTHSTLLHIVVAAPSSLSSSTYTFINNEGEITYGTKNSVRFRIPQVIPKSFLTSLGLVVLEKKHQGIAPMGMPDSHFSRSEASLPKTSVSNSQDQPNGTLNKTAQIASDTDEKEASEPRSEPAFSNSGDDFIVAQAASQLLTDTDVKTYVVPSSARRVFSDFLTSVSIVSFEKITAFSNKLEYFHKVLQYDENNNLIDAARTIPLFELLGLVSNFTQTLAQIDKVKGSPEELRLMNSYVRKIRHESVTSFGKKLPVNTKTDFAESSHSISSYIAFIIALSRSSRMWKINTQKSTKTPISVDILPVLKSSQMQSALEYLRRNGTDEFVQFYVKRYVGEENYQKPPHYDSIVQMLKDFVISNITNDHTMESVLGNLIRNIDITLETKGLYQKQSIPYSYEYSKSRAFDIVMTLEKTGWINPMQWSDALKLPNTGTSVESDRFEEYYRFVDSMFESKEKFVEKIANASIDQSHTFLGSDKPIDMIADDLSVEKTNELAVKNWIEKDFYKNDPLEPVREDFGSIPVYCIDSETAHEIDDGISIHEQGSSYVITVHVANPTSFIKPTSSLSEIAFRRGTTVYLPEGPTMMLPSLVSQMCGLNAEGETRTFAIQFLLGKEDIDAYLDNMRQDPIRRPLSSLAKKVLKQLVSTANIKFFKVSNFPKGFTYEKVNTVLEDAENIQKFSDNTLENGSHESNLFKLFHISSILRHIRVGLGKGLEMDSNGCKIDVKFTEEDPSPKERFQHVKDGYRLSVPKGDQKTTPVITITKVIDQDSKSKSQQLVSNFMIAANYAGSVYAHKHKVPIIHRTQELSLEPTLENQLQRLSRSVYEGGKSLTVEQKSQILSVITAANYEVSRKRHESLGLDSYSNFTSPLRRYVDMINHWKLEEHVLQRKGEEVDDTVKPSTGDLDYIASHLQSCEFTNKGAQRFSDWFWQATFLRHYFEAEAEGHVSQKMDFHFLLRSDAKFGDVSAELTGFNNLHTTIVQTPFLTEKFASGEFRIGQVLENPRFKVIKLDFIEQEFAIELCP</sequence>
<name>A0ACD0WRM6_CLALS</name>
<dbReference type="EMBL" id="CP038490">
    <property type="protein sequence ID" value="QFZ30024.1"/>
    <property type="molecule type" value="Genomic_DNA"/>
</dbReference>
<keyword evidence="2" id="KW-1185">Reference proteome</keyword>
<gene>
    <name evidence="1" type="ORF">EJF14_70088</name>
</gene>